<dbReference type="SUPFAM" id="SSF69318">
    <property type="entry name" value="Integrin alpha N-terminal domain"/>
    <property type="match status" value="1"/>
</dbReference>
<dbReference type="Gene3D" id="3.40.50.410">
    <property type="entry name" value="von Willebrand factor, type A domain"/>
    <property type="match status" value="1"/>
</dbReference>
<protein>
    <submittedName>
        <fullName evidence="11">ITA11 protein</fullName>
    </submittedName>
</protein>
<dbReference type="Gene3D" id="2.130.10.130">
    <property type="entry name" value="Integrin alpha, N-terminal"/>
    <property type="match status" value="2"/>
</dbReference>
<dbReference type="FunFam" id="3.40.50.410:FF:000012">
    <property type="entry name" value="Integrin, alpha 10"/>
    <property type="match status" value="1"/>
</dbReference>
<evidence type="ECO:0000256" key="9">
    <source>
        <dbReference type="PROSITE-ProRule" id="PRU00803"/>
    </source>
</evidence>
<reference evidence="11 12" key="1">
    <citation type="submission" date="2019-09" db="EMBL/GenBank/DDBJ databases">
        <title>Bird 10,000 Genomes (B10K) Project - Family phase.</title>
        <authorList>
            <person name="Zhang G."/>
        </authorList>
    </citation>
    <scope>NUCLEOTIDE SEQUENCE [LARGE SCALE GENOMIC DNA]</scope>
    <source>
        <strain evidence="11">B10K-DU-012-46</strain>
    </source>
</reference>
<evidence type="ECO:0000256" key="7">
    <source>
        <dbReference type="ARBA" id="ARBA00023170"/>
    </source>
</evidence>
<accession>A0A7L3A5J1</accession>
<dbReference type="SMART" id="SM00327">
    <property type="entry name" value="VWA"/>
    <property type="match status" value="1"/>
</dbReference>
<dbReference type="GO" id="GO:0007160">
    <property type="term" value="P:cell-matrix adhesion"/>
    <property type="evidence" value="ECO:0007669"/>
    <property type="project" value="TreeGrafter"/>
</dbReference>
<dbReference type="InterPro" id="IPR002035">
    <property type="entry name" value="VWF_A"/>
</dbReference>
<sequence length="417" mass="45920">LVVGAPYESNGQQKTGDVYKCPVLSDGHGNCTKLNLGRVTLSNVSERKDNMRLGLSLATNPRDSSFLACSPLWSHECGSSYYTTGMCSRVNSNFRFSRTVAPALQRCQTYMDIIIVLDGSNSIYPWVEVQHFLINILKKFYIGPGQIQVGVVQYGEDVVHEFHLNDYRSVQDVVAAASHIEQRGGTETRTAYGIEFARSEAFRKGGRKGAKRVMIVITDGESHDSPDLEKVIEDSERDNVTRYAVAVSDGNSGLWKSCRAWWCSRNPKAPGQPIPTAPGAFQEVLSIPTAPGAFQEVLGMELPSLGQESHHTAPVFPQDGILLGAVGAYDWNGAVLKETSSGKVIPLRESYLQEFPEELKNHGAYLGYTVSSVISTKHERIYVAGAPRFNHTGKVILFNMHSNRNLTIHQALKGEQV</sequence>
<keyword evidence="8" id="KW-0325">Glycoprotein</keyword>
<gene>
    <name evidence="11" type="primary">Itga11</name>
    <name evidence="11" type="ORF">PRUFUL_R12556</name>
</gene>
<feature type="non-terminal residue" evidence="11">
    <location>
        <position position="1"/>
    </location>
</feature>
<evidence type="ECO:0000256" key="4">
    <source>
        <dbReference type="ARBA" id="ARBA00022889"/>
    </source>
</evidence>
<evidence type="ECO:0000256" key="6">
    <source>
        <dbReference type="ARBA" id="ARBA00023136"/>
    </source>
</evidence>
<dbReference type="GO" id="GO:0009897">
    <property type="term" value="C:external side of plasma membrane"/>
    <property type="evidence" value="ECO:0007669"/>
    <property type="project" value="TreeGrafter"/>
</dbReference>
<dbReference type="GO" id="GO:0033627">
    <property type="term" value="P:cell adhesion mediated by integrin"/>
    <property type="evidence" value="ECO:0007669"/>
    <property type="project" value="TreeGrafter"/>
</dbReference>
<organism evidence="11 12">
    <name type="scientific">Prunella fulvescens</name>
    <name type="common">Brown accentor</name>
    <dbReference type="NCBI Taxonomy" id="670355"/>
    <lineage>
        <taxon>Eukaryota</taxon>
        <taxon>Metazoa</taxon>
        <taxon>Chordata</taxon>
        <taxon>Craniata</taxon>
        <taxon>Vertebrata</taxon>
        <taxon>Euteleostomi</taxon>
        <taxon>Archelosauria</taxon>
        <taxon>Archosauria</taxon>
        <taxon>Dinosauria</taxon>
        <taxon>Saurischia</taxon>
        <taxon>Theropoda</taxon>
        <taxon>Coelurosauria</taxon>
        <taxon>Aves</taxon>
        <taxon>Neognathae</taxon>
        <taxon>Neoaves</taxon>
        <taxon>Telluraves</taxon>
        <taxon>Australaves</taxon>
        <taxon>Passeriformes</taxon>
        <taxon>Passeroidea</taxon>
        <taxon>Prunellidae</taxon>
        <taxon>Prunella</taxon>
    </lineage>
</organism>
<dbReference type="AlphaFoldDB" id="A0A7L3A5J1"/>
<dbReference type="PANTHER" id="PTHR23220:SF21">
    <property type="entry name" value="INTEGRIN ALPHA-11"/>
    <property type="match status" value="1"/>
</dbReference>
<evidence type="ECO:0000256" key="2">
    <source>
        <dbReference type="ARBA" id="ARBA00008054"/>
    </source>
</evidence>
<dbReference type="PRINTS" id="PR00453">
    <property type="entry name" value="VWFADOMAIN"/>
</dbReference>
<feature type="non-terminal residue" evidence="11">
    <location>
        <position position="417"/>
    </location>
</feature>
<dbReference type="InterPro" id="IPR013519">
    <property type="entry name" value="Int_alpha_beta-p"/>
</dbReference>
<dbReference type="Pfam" id="PF00092">
    <property type="entry name" value="VWA"/>
    <property type="match status" value="1"/>
</dbReference>
<comment type="caution">
    <text evidence="11">The sequence shown here is derived from an EMBL/GenBank/DDBJ whole genome shotgun (WGS) entry which is preliminary data.</text>
</comment>
<dbReference type="GO" id="GO:0008305">
    <property type="term" value="C:integrin complex"/>
    <property type="evidence" value="ECO:0007669"/>
    <property type="project" value="TreeGrafter"/>
</dbReference>
<evidence type="ECO:0000313" key="12">
    <source>
        <dbReference type="Proteomes" id="UP000553798"/>
    </source>
</evidence>
<dbReference type="PROSITE" id="PS51470">
    <property type="entry name" value="FG_GAP"/>
    <property type="match status" value="1"/>
</dbReference>
<feature type="domain" description="VWFA" evidence="10">
    <location>
        <begin position="112"/>
        <end position="249"/>
    </location>
</feature>
<dbReference type="SUPFAM" id="SSF53300">
    <property type="entry name" value="vWA-like"/>
    <property type="match status" value="1"/>
</dbReference>
<dbReference type="GO" id="GO:0005178">
    <property type="term" value="F:integrin binding"/>
    <property type="evidence" value="ECO:0007669"/>
    <property type="project" value="TreeGrafter"/>
</dbReference>
<keyword evidence="12" id="KW-1185">Reference proteome</keyword>
<evidence type="ECO:0000256" key="8">
    <source>
        <dbReference type="ARBA" id="ARBA00023180"/>
    </source>
</evidence>
<comment type="subcellular location">
    <subcellularLocation>
        <location evidence="1">Membrane</location>
        <topology evidence="1">Single-pass type I membrane protein</topology>
    </subcellularLocation>
</comment>
<evidence type="ECO:0000259" key="10">
    <source>
        <dbReference type="PROSITE" id="PS50234"/>
    </source>
</evidence>
<dbReference type="PANTHER" id="PTHR23220">
    <property type="entry name" value="INTEGRIN ALPHA"/>
    <property type="match status" value="1"/>
</dbReference>
<keyword evidence="5" id="KW-0401">Integrin</keyword>
<keyword evidence="6" id="KW-0472">Membrane</keyword>
<evidence type="ECO:0000256" key="5">
    <source>
        <dbReference type="ARBA" id="ARBA00023037"/>
    </source>
</evidence>
<evidence type="ECO:0000256" key="3">
    <source>
        <dbReference type="ARBA" id="ARBA00022692"/>
    </source>
</evidence>
<proteinExistence type="inferred from homology"/>
<comment type="similarity">
    <text evidence="2">Belongs to the integrin alpha chain family.</text>
</comment>
<dbReference type="GO" id="GO:0007229">
    <property type="term" value="P:integrin-mediated signaling pathway"/>
    <property type="evidence" value="ECO:0007669"/>
    <property type="project" value="UniProtKB-KW"/>
</dbReference>
<evidence type="ECO:0000256" key="1">
    <source>
        <dbReference type="ARBA" id="ARBA00004479"/>
    </source>
</evidence>
<feature type="repeat" description="FG-GAP" evidence="9">
    <location>
        <begin position="39"/>
        <end position="99"/>
    </location>
</feature>
<dbReference type="Proteomes" id="UP000553798">
    <property type="component" value="Unassembled WGS sequence"/>
</dbReference>
<name>A0A7L3A5J1_9PASE</name>
<evidence type="ECO:0000313" key="11">
    <source>
        <dbReference type="EMBL" id="NXT14474.1"/>
    </source>
</evidence>
<keyword evidence="4" id="KW-0130">Cell adhesion</keyword>
<keyword evidence="7" id="KW-0675">Receptor</keyword>
<dbReference type="InterPro" id="IPR036465">
    <property type="entry name" value="vWFA_dom_sf"/>
</dbReference>
<dbReference type="GO" id="GO:0098609">
    <property type="term" value="P:cell-cell adhesion"/>
    <property type="evidence" value="ECO:0007669"/>
    <property type="project" value="TreeGrafter"/>
</dbReference>
<dbReference type="EMBL" id="VZTP01035685">
    <property type="protein sequence ID" value="NXT14474.1"/>
    <property type="molecule type" value="Genomic_DNA"/>
</dbReference>
<keyword evidence="3" id="KW-0812">Transmembrane</keyword>
<dbReference type="InterPro" id="IPR028994">
    <property type="entry name" value="Integrin_alpha_N"/>
</dbReference>
<dbReference type="PROSITE" id="PS50234">
    <property type="entry name" value="VWFA"/>
    <property type="match status" value="1"/>
</dbReference>